<name>A0A653CVR0_CALMS</name>
<keyword evidence="14" id="KW-1185">Reference proteome</keyword>
<evidence type="ECO:0000313" key="13">
    <source>
        <dbReference type="EMBL" id="VEN51852.1"/>
    </source>
</evidence>
<dbReference type="SUPFAM" id="SSF55729">
    <property type="entry name" value="Acyl-CoA N-acyltransferases (Nat)"/>
    <property type="match status" value="1"/>
</dbReference>
<evidence type="ECO:0000256" key="11">
    <source>
        <dbReference type="PIRSR" id="PIRSR602717-51"/>
    </source>
</evidence>
<evidence type="ECO:0000256" key="6">
    <source>
        <dbReference type="ARBA" id="ARBA00022771"/>
    </source>
</evidence>
<dbReference type="EC" id="2.3.1.48" evidence="3"/>
<dbReference type="FunFam" id="3.30.60.60:FF:000002">
    <property type="entry name" value="Histone acetyltransferase"/>
    <property type="match status" value="1"/>
</dbReference>
<comment type="subcellular location">
    <subcellularLocation>
        <location evidence="1">Nucleus</location>
    </subcellularLocation>
</comment>
<dbReference type="InterPro" id="IPR016181">
    <property type="entry name" value="Acyl_CoA_acyltransferase"/>
</dbReference>
<dbReference type="GO" id="GO:0008270">
    <property type="term" value="F:zinc ion binding"/>
    <property type="evidence" value="ECO:0007669"/>
    <property type="project" value="UniProtKB-KW"/>
</dbReference>
<keyword evidence="9" id="KW-0007">Acetylation</keyword>
<sequence>MAAQGRCPAAIEFGKYEIDTWYSSPFPQEYARLPKLFLCEFCLKYTKSKAVLERHQDKCTWRHPPATEIYRCKDLSVFEVDGNVNKIYCQNLCLLAKLFLDHKTLYYDVEPFLFYVLTKNDKKGCHLVGYFSKEKHCVQKYNVSCIMTMPQYQRQGFGRFLIEFSYLLSKEEGQPGTPEKPLSDLGKVSYYAYWKSVVLEYLHVHREEKLKLTDISKETGI</sequence>
<evidence type="ECO:0000256" key="2">
    <source>
        <dbReference type="ARBA" id="ARBA00010107"/>
    </source>
</evidence>
<evidence type="ECO:0000256" key="10">
    <source>
        <dbReference type="ARBA" id="ARBA00023242"/>
    </source>
</evidence>
<dbReference type="Pfam" id="PF17772">
    <property type="entry name" value="zf-MYST"/>
    <property type="match status" value="1"/>
</dbReference>
<accession>A0A653CVR0</accession>
<dbReference type="GO" id="GO:0003712">
    <property type="term" value="F:transcription coregulator activity"/>
    <property type="evidence" value="ECO:0007669"/>
    <property type="project" value="TreeGrafter"/>
</dbReference>
<dbReference type="GO" id="GO:0010484">
    <property type="term" value="F:histone H3 acetyltransferase activity"/>
    <property type="evidence" value="ECO:0007669"/>
    <property type="project" value="TreeGrafter"/>
</dbReference>
<gene>
    <name evidence="13" type="ORF">CALMAC_LOCUS12178</name>
</gene>
<evidence type="ECO:0000256" key="3">
    <source>
        <dbReference type="ARBA" id="ARBA00013184"/>
    </source>
</evidence>
<dbReference type="GO" id="GO:0003682">
    <property type="term" value="F:chromatin binding"/>
    <property type="evidence" value="ECO:0007669"/>
    <property type="project" value="TreeGrafter"/>
</dbReference>
<dbReference type="Gene3D" id="3.40.630.30">
    <property type="match status" value="1"/>
</dbReference>
<evidence type="ECO:0000256" key="5">
    <source>
        <dbReference type="ARBA" id="ARBA00022723"/>
    </source>
</evidence>
<dbReference type="PANTHER" id="PTHR10615:SF217">
    <property type="entry name" value="HISTONE ACETYLTRANSFERASE"/>
    <property type="match status" value="1"/>
</dbReference>
<evidence type="ECO:0000256" key="9">
    <source>
        <dbReference type="ARBA" id="ARBA00022990"/>
    </source>
</evidence>
<evidence type="ECO:0000256" key="4">
    <source>
        <dbReference type="ARBA" id="ARBA00022679"/>
    </source>
</evidence>
<dbReference type="InterPro" id="IPR036388">
    <property type="entry name" value="WH-like_DNA-bd_sf"/>
</dbReference>
<keyword evidence="4" id="KW-0808">Transferase</keyword>
<reference evidence="13 14" key="1">
    <citation type="submission" date="2019-01" db="EMBL/GenBank/DDBJ databases">
        <authorList>
            <person name="Sayadi A."/>
        </authorList>
    </citation>
    <scope>NUCLEOTIDE SEQUENCE [LARGE SCALE GENOMIC DNA]</scope>
</reference>
<evidence type="ECO:0000259" key="12">
    <source>
        <dbReference type="PROSITE" id="PS51726"/>
    </source>
</evidence>
<dbReference type="Pfam" id="PF01853">
    <property type="entry name" value="MOZ_SAS"/>
    <property type="match status" value="1"/>
</dbReference>
<dbReference type="InterPro" id="IPR040706">
    <property type="entry name" value="Zf-MYST"/>
</dbReference>
<evidence type="ECO:0000256" key="8">
    <source>
        <dbReference type="ARBA" id="ARBA00022853"/>
    </source>
</evidence>
<keyword evidence="10" id="KW-0539">Nucleus</keyword>
<dbReference type="PROSITE" id="PS51726">
    <property type="entry name" value="MYST_HAT"/>
    <property type="match status" value="1"/>
</dbReference>
<feature type="active site" description="Proton donor/acceptor" evidence="11">
    <location>
        <position position="179"/>
    </location>
</feature>
<dbReference type="GO" id="GO:0006357">
    <property type="term" value="P:regulation of transcription by RNA polymerase II"/>
    <property type="evidence" value="ECO:0007669"/>
    <property type="project" value="TreeGrafter"/>
</dbReference>
<proteinExistence type="inferred from homology"/>
<dbReference type="Gene3D" id="1.10.10.10">
    <property type="entry name" value="Winged helix-like DNA-binding domain superfamily/Winged helix DNA-binding domain"/>
    <property type="match status" value="1"/>
</dbReference>
<evidence type="ECO:0000256" key="7">
    <source>
        <dbReference type="ARBA" id="ARBA00022833"/>
    </source>
</evidence>
<evidence type="ECO:0000256" key="1">
    <source>
        <dbReference type="ARBA" id="ARBA00004123"/>
    </source>
</evidence>
<dbReference type="PANTHER" id="PTHR10615">
    <property type="entry name" value="HISTONE ACETYLTRANSFERASE"/>
    <property type="match status" value="1"/>
</dbReference>
<dbReference type="EMBL" id="CAACVG010009037">
    <property type="protein sequence ID" value="VEN51852.1"/>
    <property type="molecule type" value="Genomic_DNA"/>
</dbReference>
<dbReference type="OrthoDB" id="787137at2759"/>
<dbReference type="FunFam" id="3.40.630.30:FF:000001">
    <property type="entry name" value="Histone acetyltransferase"/>
    <property type="match status" value="1"/>
</dbReference>
<protein>
    <recommendedName>
        <fullName evidence="3">histone acetyltransferase</fullName>
        <ecNumber evidence="3">2.3.1.48</ecNumber>
    </recommendedName>
</protein>
<dbReference type="AlphaFoldDB" id="A0A653CVR0"/>
<dbReference type="InterPro" id="IPR050603">
    <property type="entry name" value="MYST_HAT"/>
</dbReference>
<dbReference type="GO" id="GO:0005634">
    <property type="term" value="C:nucleus"/>
    <property type="evidence" value="ECO:0007669"/>
    <property type="project" value="UniProtKB-SubCell"/>
</dbReference>
<organism evidence="13 14">
    <name type="scientific">Callosobruchus maculatus</name>
    <name type="common">Southern cowpea weevil</name>
    <name type="synonym">Pulse bruchid</name>
    <dbReference type="NCBI Taxonomy" id="64391"/>
    <lineage>
        <taxon>Eukaryota</taxon>
        <taxon>Metazoa</taxon>
        <taxon>Ecdysozoa</taxon>
        <taxon>Arthropoda</taxon>
        <taxon>Hexapoda</taxon>
        <taxon>Insecta</taxon>
        <taxon>Pterygota</taxon>
        <taxon>Neoptera</taxon>
        <taxon>Endopterygota</taxon>
        <taxon>Coleoptera</taxon>
        <taxon>Polyphaga</taxon>
        <taxon>Cucujiformia</taxon>
        <taxon>Chrysomeloidea</taxon>
        <taxon>Chrysomelidae</taxon>
        <taxon>Bruchinae</taxon>
        <taxon>Bruchini</taxon>
        <taxon>Callosobruchus</taxon>
    </lineage>
</organism>
<keyword evidence="6" id="KW-0863">Zinc-finger</keyword>
<dbReference type="Proteomes" id="UP000410492">
    <property type="component" value="Unassembled WGS sequence"/>
</dbReference>
<comment type="similarity">
    <text evidence="2">Belongs to the MYST (SAS/MOZ) family.</text>
</comment>
<dbReference type="CDD" id="cd04301">
    <property type="entry name" value="NAT_SF"/>
    <property type="match status" value="1"/>
</dbReference>
<dbReference type="InterPro" id="IPR002717">
    <property type="entry name" value="HAT_MYST-type"/>
</dbReference>
<dbReference type="Gene3D" id="3.30.60.60">
    <property type="entry name" value="N-acetyl transferase-like"/>
    <property type="match status" value="1"/>
</dbReference>
<feature type="domain" description="MYST-type HAT" evidence="12">
    <location>
        <begin position="3"/>
        <end position="221"/>
    </location>
</feature>
<evidence type="ECO:0000313" key="14">
    <source>
        <dbReference type="Proteomes" id="UP000410492"/>
    </source>
</evidence>
<keyword evidence="8" id="KW-0156">Chromatin regulator</keyword>
<keyword evidence="7" id="KW-0862">Zinc</keyword>
<dbReference type="GO" id="GO:0070776">
    <property type="term" value="C:MOZ/MORF histone acetyltransferase complex"/>
    <property type="evidence" value="ECO:0007669"/>
    <property type="project" value="TreeGrafter"/>
</dbReference>
<keyword evidence="5" id="KW-0479">Metal-binding</keyword>